<dbReference type="EMBL" id="SMNA01000001">
    <property type="protein sequence ID" value="TDE98697.1"/>
    <property type="molecule type" value="Genomic_DNA"/>
</dbReference>
<dbReference type="InterPro" id="IPR005502">
    <property type="entry name" value="Ribosyl_crysJ1"/>
</dbReference>
<comment type="caution">
    <text evidence="1">The sequence shown here is derived from an EMBL/GenBank/DDBJ whole genome shotgun (WGS) entry which is preliminary data.</text>
</comment>
<dbReference type="Proteomes" id="UP000504882">
    <property type="component" value="Unassembled WGS sequence"/>
</dbReference>
<dbReference type="RefSeq" id="WP_133105599.1">
    <property type="nucleotide sequence ID" value="NZ_SMNA01000001.1"/>
</dbReference>
<dbReference type="InterPro" id="IPR036705">
    <property type="entry name" value="Ribosyl_crysJ1_sf"/>
</dbReference>
<protein>
    <submittedName>
        <fullName evidence="1">ADP-ribosylglycohydrolase family protein</fullName>
    </submittedName>
</protein>
<evidence type="ECO:0000313" key="1">
    <source>
        <dbReference type="EMBL" id="TDE98697.1"/>
    </source>
</evidence>
<sequence>MTDAAERRPDRAGAADYRRRMLACWRGKAVGGTLGQTFEGLEGPLTASFYHPVPTEMVPNDDLDLQVLFACVLAAQATPRVDRLVLARAWADHVLFPWNEYGVGMRNLAEGLLPPETGSFDNWFTCGEGAAIRTELWACLAPGDPDLAGRYAYEDACFDHAGDGVTVAVFLARLASAAFGEPEADPHRLLDVALDGIDPATGIARVVADTRRWHAEGLGWQAVRERIVDAYANSDFTDVRPNTGFVVLGWLAGSDFSERILITNNCGGDTDSSTATLGALLAIIDPDAIDDRWLGPIGDDLVLNPEIRGISAPPTISAFADLVDGLRVRLNGAPPPDPGEPVTRGVGLTVRRAWVNTNFESWAGRDLTGLPHAGAPLPDFGVEATDAMLPGTWVRLPREEFEDVILLLHYPLDGRGRDRVRIMVNGTEHFRAWLDGEYLFGAPGTQAMFPAPHSSQIGHAVDLDLPPGEHTLSLALRRPPASRPVAEWVVGVAELPSCLWIPNALRRTP</sequence>
<keyword evidence="2" id="KW-1185">Reference proteome</keyword>
<reference evidence="1 2" key="1">
    <citation type="submission" date="2019-03" db="EMBL/GenBank/DDBJ databases">
        <title>Genomic features of bacteria from cold environments.</title>
        <authorList>
            <person name="Shen L."/>
        </authorList>
    </citation>
    <scope>NUCLEOTIDE SEQUENCE [LARGE SCALE GENOMIC DNA]</scope>
    <source>
        <strain evidence="2">T3246-1</strain>
    </source>
</reference>
<accession>A0ABY2EC04</accession>
<evidence type="ECO:0000313" key="2">
    <source>
        <dbReference type="Proteomes" id="UP000504882"/>
    </source>
</evidence>
<gene>
    <name evidence="1" type="ORF">EXU48_00310</name>
</gene>
<dbReference type="Gene3D" id="1.10.4080.10">
    <property type="entry name" value="ADP-ribosylation/Crystallin J1"/>
    <property type="match status" value="1"/>
</dbReference>
<organism evidence="1 2">
    <name type="scientific">Occultella glacieicola</name>
    <dbReference type="NCBI Taxonomy" id="2518684"/>
    <lineage>
        <taxon>Bacteria</taxon>
        <taxon>Bacillati</taxon>
        <taxon>Actinomycetota</taxon>
        <taxon>Actinomycetes</taxon>
        <taxon>Micrococcales</taxon>
        <taxon>Ruaniaceae</taxon>
        <taxon>Occultella</taxon>
    </lineage>
</organism>
<name>A0ABY2EC04_9MICO</name>
<proteinExistence type="predicted"/>
<dbReference type="SUPFAM" id="SSF101478">
    <property type="entry name" value="ADP-ribosylglycohydrolase"/>
    <property type="match status" value="1"/>
</dbReference>
<dbReference type="Pfam" id="PF03747">
    <property type="entry name" value="ADP_ribosyl_GH"/>
    <property type="match status" value="1"/>
</dbReference>